<keyword evidence="3 6" id="KW-0812">Transmembrane</keyword>
<dbReference type="PANTHER" id="PTHR10057">
    <property type="entry name" value="PERIPHERAL-TYPE BENZODIAZEPINE RECEPTOR"/>
    <property type="match status" value="1"/>
</dbReference>
<evidence type="ECO:0000313" key="8">
    <source>
        <dbReference type="Proteomes" id="UP001597010"/>
    </source>
</evidence>
<feature type="transmembrane region" description="Helical" evidence="6">
    <location>
        <begin position="12"/>
        <end position="34"/>
    </location>
</feature>
<feature type="transmembrane region" description="Helical" evidence="6">
    <location>
        <begin position="82"/>
        <end position="104"/>
    </location>
</feature>
<dbReference type="Proteomes" id="UP001597010">
    <property type="component" value="Unassembled WGS sequence"/>
</dbReference>
<comment type="similarity">
    <text evidence="2">Belongs to the TspO/BZRP family.</text>
</comment>
<feature type="transmembrane region" description="Helical" evidence="6">
    <location>
        <begin position="110"/>
        <end position="129"/>
    </location>
</feature>
<keyword evidence="5 6" id="KW-0472">Membrane</keyword>
<keyword evidence="4 6" id="KW-1133">Transmembrane helix</keyword>
<organism evidence="7 8">
    <name type="scientific">Mucilaginibacter litoreus</name>
    <dbReference type="NCBI Taxonomy" id="1048221"/>
    <lineage>
        <taxon>Bacteria</taxon>
        <taxon>Pseudomonadati</taxon>
        <taxon>Bacteroidota</taxon>
        <taxon>Sphingobacteriia</taxon>
        <taxon>Sphingobacteriales</taxon>
        <taxon>Sphingobacteriaceae</taxon>
        <taxon>Mucilaginibacter</taxon>
    </lineage>
</organism>
<gene>
    <name evidence="7" type="ORF">ACFQZX_02910</name>
</gene>
<evidence type="ECO:0000256" key="5">
    <source>
        <dbReference type="ARBA" id="ARBA00023136"/>
    </source>
</evidence>
<protein>
    <submittedName>
        <fullName evidence="7">TspO/MBR family protein</fullName>
    </submittedName>
</protein>
<dbReference type="Gene3D" id="1.20.1260.100">
    <property type="entry name" value="TspO/MBR protein"/>
    <property type="match status" value="1"/>
</dbReference>
<dbReference type="CDD" id="cd15904">
    <property type="entry name" value="TSPO_MBR"/>
    <property type="match status" value="1"/>
</dbReference>
<evidence type="ECO:0000256" key="1">
    <source>
        <dbReference type="ARBA" id="ARBA00004141"/>
    </source>
</evidence>
<comment type="caution">
    <text evidence="7">The sequence shown here is derived from an EMBL/GenBank/DDBJ whole genome shotgun (WGS) entry which is preliminary data.</text>
</comment>
<accession>A0ABW3ANY2</accession>
<name>A0ABW3ANY2_9SPHI</name>
<dbReference type="PANTHER" id="PTHR10057:SF0">
    <property type="entry name" value="TRANSLOCATOR PROTEIN"/>
    <property type="match status" value="1"/>
</dbReference>
<evidence type="ECO:0000256" key="2">
    <source>
        <dbReference type="ARBA" id="ARBA00007524"/>
    </source>
</evidence>
<proteinExistence type="inferred from homology"/>
<reference evidence="8" key="1">
    <citation type="journal article" date="2019" name="Int. J. Syst. Evol. Microbiol.">
        <title>The Global Catalogue of Microorganisms (GCM) 10K type strain sequencing project: providing services to taxonomists for standard genome sequencing and annotation.</title>
        <authorList>
            <consortium name="The Broad Institute Genomics Platform"/>
            <consortium name="The Broad Institute Genome Sequencing Center for Infectious Disease"/>
            <person name="Wu L."/>
            <person name="Ma J."/>
        </authorList>
    </citation>
    <scope>NUCLEOTIDE SEQUENCE [LARGE SCALE GENOMIC DNA]</scope>
    <source>
        <strain evidence="8">CCUG 61484</strain>
    </source>
</reference>
<evidence type="ECO:0000256" key="4">
    <source>
        <dbReference type="ARBA" id="ARBA00022989"/>
    </source>
</evidence>
<feature type="transmembrane region" description="Helical" evidence="6">
    <location>
        <begin position="141"/>
        <end position="163"/>
    </location>
</feature>
<dbReference type="InterPro" id="IPR038330">
    <property type="entry name" value="TspO/MBR-related_sf"/>
</dbReference>
<dbReference type="EMBL" id="JBHTHZ010000001">
    <property type="protein sequence ID" value="MFD0792549.1"/>
    <property type="molecule type" value="Genomic_DNA"/>
</dbReference>
<dbReference type="InterPro" id="IPR004307">
    <property type="entry name" value="TspO_MBR"/>
</dbReference>
<dbReference type="RefSeq" id="WP_377111148.1">
    <property type="nucleotide sequence ID" value="NZ_JBHTHZ010000001.1"/>
</dbReference>
<dbReference type="Pfam" id="PF03073">
    <property type="entry name" value="TspO_MBR"/>
    <property type="match status" value="1"/>
</dbReference>
<evidence type="ECO:0000313" key="7">
    <source>
        <dbReference type="EMBL" id="MFD0792549.1"/>
    </source>
</evidence>
<sequence length="165" mass="18799">MNTPNHEAKFQIIPFAISLLITLGIGIVASLFTRPEIAGWYANLKKPSFTPPKWLFPVAWTILYIMIATAAYLVWRLRDNSAAFKTTVVIYSLQLLLNFSWSIVFFGMHHILAALIIILLLLVLIILNINWFGRFSQTAALLLLPYLLWVGFASLLNLSIYIFNK</sequence>
<evidence type="ECO:0000256" key="6">
    <source>
        <dbReference type="SAM" id="Phobius"/>
    </source>
</evidence>
<keyword evidence="8" id="KW-1185">Reference proteome</keyword>
<evidence type="ECO:0000256" key="3">
    <source>
        <dbReference type="ARBA" id="ARBA00022692"/>
    </source>
</evidence>
<comment type="subcellular location">
    <subcellularLocation>
        <location evidence="1">Membrane</location>
        <topology evidence="1">Multi-pass membrane protein</topology>
    </subcellularLocation>
</comment>
<feature type="transmembrane region" description="Helical" evidence="6">
    <location>
        <begin position="54"/>
        <end position="75"/>
    </location>
</feature>
<dbReference type="PIRSF" id="PIRSF005859">
    <property type="entry name" value="PBR"/>
    <property type="match status" value="1"/>
</dbReference>